<dbReference type="RefSeq" id="WP_169610930.1">
    <property type="nucleotide sequence ID" value="NZ_CP051682.1"/>
</dbReference>
<protein>
    <submittedName>
        <fullName evidence="9">FtsX-like permease family protein</fullName>
    </submittedName>
</protein>
<reference evidence="9 10" key="1">
    <citation type="submission" date="2020-04" db="EMBL/GenBank/DDBJ databases">
        <title>Genome sequencing of novel species.</title>
        <authorList>
            <person name="Heo J."/>
            <person name="Kim S.-J."/>
            <person name="Kim J.-S."/>
            <person name="Hong S.-B."/>
            <person name="Kwon S.-W."/>
        </authorList>
    </citation>
    <scope>NUCLEOTIDE SEQUENCE [LARGE SCALE GENOMIC DNA]</scope>
    <source>
        <strain evidence="9 10">F39-2</strain>
    </source>
</reference>
<feature type="transmembrane region" description="Helical" evidence="6">
    <location>
        <begin position="350"/>
        <end position="370"/>
    </location>
</feature>
<evidence type="ECO:0000256" key="3">
    <source>
        <dbReference type="ARBA" id="ARBA00022692"/>
    </source>
</evidence>
<dbReference type="Pfam" id="PF02687">
    <property type="entry name" value="FtsX"/>
    <property type="match status" value="2"/>
</dbReference>
<dbReference type="GO" id="GO:0022857">
    <property type="term" value="F:transmembrane transporter activity"/>
    <property type="evidence" value="ECO:0007669"/>
    <property type="project" value="TreeGrafter"/>
</dbReference>
<evidence type="ECO:0000259" key="7">
    <source>
        <dbReference type="Pfam" id="PF02687"/>
    </source>
</evidence>
<dbReference type="InterPro" id="IPR003838">
    <property type="entry name" value="ABC3_permease_C"/>
</dbReference>
<feature type="domain" description="ABC3 transporter permease C-terminal" evidence="7">
    <location>
        <begin position="682"/>
        <end position="789"/>
    </location>
</feature>
<dbReference type="InterPro" id="IPR050250">
    <property type="entry name" value="Macrolide_Exporter_MacB"/>
</dbReference>
<keyword evidence="2" id="KW-1003">Cell membrane</keyword>
<keyword evidence="4 6" id="KW-1133">Transmembrane helix</keyword>
<evidence type="ECO:0000256" key="4">
    <source>
        <dbReference type="ARBA" id="ARBA00022989"/>
    </source>
</evidence>
<evidence type="ECO:0000256" key="6">
    <source>
        <dbReference type="SAM" id="Phobius"/>
    </source>
</evidence>
<evidence type="ECO:0000313" key="9">
    <source>
        <dbReference type="EMBL" id="QJD98188.1"/>
    </source>
</evidence>
<dbReference type="PANTHER" id="PTHR30572:SF18">
    <property type="entry name" value="ABC-TYPE MACROLIDE FAMILY EXPORT SYSTEM PERMEASE COMPONENT 2"/>
    <property type="match status" value="1"/>
</dbReference>
<feature type="transmembrane region" description="Helical" evidence="6">
    <location>
        <begin position="435"/>
        <end position="454"/>
    </location>
</feature>
<name>A0A7L5E6C7_9SPHI</name>
<dbReference type="AlphaFoldDB" id="A0A7L5E6C7"/>
<feature type="transmembrane region" description="Helical" evidence="6">
    <location>
        <begin position="764"/>
        <end position="784"/>
    </location>
</feature>
<dbReference type="Proteomes" id="UP000503278">
    <property type="component" value="Chromosome"/>
</dbReference>
<feature type="transmembrane region" description="Helical" evidence="6">
    <location>
        <begin position="730"/>
        <end position="749"/>
    </location>
</feature>
<evidence type="ECO:0000259" key="8">
    <source>
        <dbReference type="Pfam" id="PF12704"/>
    </source>
</evidence>
<dbReference type="InterPro" id="IPR025857">
    <property type="entry name" value="MacB_PCD"/>
</dbReference>
<proteinExistence type="predicted"/>
<evidence type="ECO:0000256" key="2">
    <source>
        <dbReference type="ARBA" id="ARBA00022475"/>
    </source>
</evidence>
<feature type="transmembrane region" description="Helical" evidence="6">
    <location>
        <begin position="678"/>
        <end position="700"/>
    </location>
</feature>
<evidence type="ECO:0000313" key="10">
    <source>
        <dbReference type="Proteomes" id="UP000503278"/>
    </source>
</evidence>
<evidence type="ECO:0000256" key="1">
    <source>
        <dbReference type="ARBA" id="ARBA00004651"/>
    </source>
</evidence>
<keyword evidence="3 6" id="KW-0812">Transmembrane</keyword>
<evidence type="ECO:0000256" key="5">
    <source>
        <dbReference type="ARBA" id="ARBA00023136"/>
    </source>
</evidence>
<keyword evidence="10" id="KW-1185">Reference proteome</keyword>
<dbReference type="GO" id="GO:0005886">
    <property type="term" value="C:plasma membrane"/>
    <property type="evidence" value="ECO:0007669"/>
    <property type="project" value="UniProtKB-SubCell"/>
</dbReference>
<keyword evidence="5 6" id="KW-0472">Membrane</keyword>
<dbReference type="PANTHER" id="PTHR30572">
    <property type="entry name" value="MEMBRANE COMPONENT OF TRANSPORTER-RELATED"/>
    <property type="match status" value="1"/>
</dbReference>
<feature type="transmembrane region" description="Helical" evidence="6">
    <location>
        <begin position="20"/>
        <end position="41"/>
    </location>
</feature>
<gene>
    <name evidence="9" type="ORF">HH214_21065</name>
</gene>
<feature type="domain" description="MacB-like periplasmic core" evidence="8">
    <location>
        <begin position="21"/>
        <end position="240"/>
    </location>
</feature>
<dbReference type="KEGG" id="mrob:HH214_21065"/>
<sequence length="801" mass="89422">MLKNYLKTAWRNIVRHKTYAIINVAGLSIGLASVMLIVLFVRDEVSFDSFHAKAPQLYRLVHEDSKIEGGTSKSGITGETQVERFKTTIPEFDAICRLQNAGELVKTEKEVISEDVFYTDPSIFSMFSFPLKEGNATTALKSLNSVVLSESIAKKYFGNADAVGKVMRISQKGIFEPFIVTAITKETPLNSSIQFKILLPFERNAEHSSSADSWFYAYLNSFVLLRPGANVKAVENKMARVFNHEAGGLLAQYSKRAKKNLSVTYRLQPFTTMHLDKSYDVTNGLVEGSRPELSYILGGIALFILIIACINFINLTLSRSLRRSKEIGVRKVTGSSRTQLIWQFMGESQLLTLLAFVVAVLLTIIALPYFNDFSSKHLQLSYLLNWQNLLCFVLLMLVNVLLSGLYPALVLSGFNPVAALSGKFRISGKGYLSKSLVVLQFCIALLLIVGTIVFQKQFYYLIHKDLGYKADNVVDITLPYDKPVAPNLFKNAFAQSPYILQTAAVSIPFTGWNSATFTLDNQELYNEPYFITDENFIPELKIGVLKGRNFYSSAADSNSCIVNEAFVKKAGWTDNPIGKTVKWEIGEEGKSAMTIVGICKDFNFSSLHSTIQPLLLNKSSQKRLHHLLVKIDPAKKPEALQYIQTIYSKLVTDYPCNYDFLESRLAQQYNNEQHWKQIITTASIMAILISCMGLFGLATLSMEQRVKEIGIRKVLGASTANLSALLSKDFLLLVAIAFTIATPLAWWGLHEFLNNYPYRIQLNLWIFAGAGLLTALLAMATISFQTIKAALANPVANLRSE</sequence>
<feature type="domain" description="ABC3 transporter permease C-terminal" evidence="7">
    <location>
        <begin position="300"/>
        <end position="416"/>
    </location>
</feature>
<feature type="transmembrane region" description="Helical" evidence="6">
    <location>
        <begin position="390"/>
        <end position="414"/>
    </location>
</feature>
<dbReference type="EMBL" id="CP051682">
    <property type="protein sequence ID" value="QJD98188.1"/>
    <property type="molecule type" value="Genomic_DNA"/>
</dbReference>
<accession>A0A7L5E6C7</accession>
<feature type="transmembrane region" description="Helical" evidence="6">
    <location>
        <begin position="295"/>
        <end position="317"/>
    </location>
</feature>
<organism evidence="9 10">
    <name type="scientific">Mucilaginibacter robiniae</name>
    <dbReference type="NCBI Taxonomy" id="2728022"/>
    <lineage>
        <taxon>Bacteria</taxon>
        <taxon>Pseudomonadati</taxon>
        <taxon>Bacteroidota</taxon>
        <taxon>Sphingobacteriia</taxon>
        <taxon>Sphingobacteriales</taxon>
        <taxon>Sphingobacteriaceae</taxon>
        <taxon>Mucilaginibacter</taxon>
    </lineage>
</organism>
<dbReference type="Pfam" id="PF12704">
    <property type="entry name" value="MacB_PCD"/>
    <property type="match status" value="1"/>
</dbReference>
<comment type="subcellular location">
    <subcellularLocation>
        <location evidence="1">Cell membrane</location>
        <topology evidence="1">Multi-pass membrane protein</topology>
    </subcellularLocation>
</comment>